<dbReference type="PANTHER" id="PTHR33977">
    <property type="entry name" value="ZINC ION BINDING PROTEIN"/>
    <property type="match status" value="1"/>
</dbReference>
<accession>A0A6G0VM37</accession>
<evidence type="ECO:0000313" key="2">
    <source>
        <dbReference type="EMBL" id="KAF0690777.1"/>
    </source>
</evidence>
<feature type="non-terminal residue" evidence="2">
    <location>
        <position position="526"/>
    </location>
</feature>
<dbReference type="InterPro" id="IPR018289">
    <property type="entry name" value="MULE_transposase_dom"/>
</dbReference>
<dbReference type="PANTHER" id="PTHR33977:SF1">
    <property type="entry name" value="ZINC ION BINDING PROTEIN"/>
    <property type="match status" value="1"/>
</dbReference>
<evidence type="ECO:0000259" key="1">
    <source>
        <dbReference type="Pfam" id="PF10551"/>
    </source>
</evidence>
<dbReference type="OrthoDB" id="10031901at2759"/>
<dbReference type="Pfam" id="PF10551">
    <property type="entry name" value="MULE"/>
    <property type="match status" value="1"/>
</dbReference>
<dbReference type="Proteomes" id="UP000478052">
    <property type="component" value="Unassembled WGS sequence"/>
</dbReference>
<organism evidence="2 3">
    <name type="scientific">Aphis craccivora</name>
    <name type="common">Cowpea aphid</name>
    <dbReference type="NCBI Taxonomy" id="307492"/>
    <lineage>
        <taxon>Eukaryota</taxon>
        <taxon>Metazoa</taxon>
        <taxon>Ecdysozoa</taxon>
        <taxon>Arthropoda</taxon>
        <taxon>Hexapoda</taxon>
        <taxon>Insecta</taxon>
        <taxon>Pterygota</taxon>
        <taxon>Neoptera</taxon>
        <taxon>Paraneoptera</taxon>
        <taxon>Hemiptera</taxon>
        <taxon>Sternorrhyncha</taxon>
        <taxon>Aphidomorpha</taxon>
        <taxon>Aphidoidea</taxon>
        <taxon>Aphididae</taxon>
        <taxon>Aphidini</taxon>
        <taxon>Aphis</taxon>
        <taxon>Aphis</taxon>
    </lineage>
</organism>
<dbReference type="AlphaFoldDB" id="A0A6G0VM37"/>
<gene>
    <name evidence="2" type="ORF">FWK35_00038335</name>
</gene>
<feature type="non-terminal residue" evidence="2">
    <location>
        <position position="1"/>
    </location>
</feature>
<dbReference type="EMBL" id="VUJU01016169">
    <property type="protein sequence ID" value="KAF0690777.1"/>
    <property type="molecule type" value="Genomic_DNA"/>
</dbReference>
<evidence type="ECO:0000313" key="3">
    <source>
        <dbReference type="Proteomes" id="UP000478052"/>
    </source>
</evidence>
<protein>
    <submittedName>
        <fullName evidence="2">MULE domain-containing protein</fullName>
    </submittedName>
</protein>
<keyword evidence="3" id="KW-1185">Reference proteome</keyword>
<comment type="caution">
    <text evidence="2">The sequence shown here is derived from an EMBL/GenBank/DDBJ whole genome shotgun (WGS) entry which is preliminary data.</text>
</comment>
<reference evidence="2 3" key="1">
    <citation type="submission" date="2019-08" db="EMBL/GenBank/DDBJ databases">
        <title>Whole genome of Aphis craccivora.</title>
        <authorList>
            <person name="Voronova N.V."/>
            <person name="Shulinski R.S."/>
            <person name="Bandarenka Y.V."/>
            <person name="Zhorov D.G."/>
            <person name="Warner D."/>
        </authorList>
    </citation>
    <scope>NUCLEOTIDE SEQUENCE [LARGE SCALE GENOMIC DNA]</scope>
    <source>
        <strain evidence="2">180601</strain>
        <tissue evidence="2">Whole Body</tissue>
    </source>
</reference>
<proteinExistence type="predicted"/>
<name>A0A6G0VM37_APHCR</name>
<feature type="domain" description="MULE transposase" evidence="1">
    <location>
        <begin position="53"/>
        <end position="146"/>
    </location>
</feature>
<sequence>QDLKEKNPVLYYKEQGDEKIEYSANNVQEDRNIILVIANDFQLSMLEKFGNHIVCIDSTHGTNIYDFHLTTLLVVDEFGNGIPTAFCISNKKDTATWITFFEKIRDRGIFLQPTIFMSDIDDLFYNAWRTVMKSAEKRLLCTWHVDKAWRTNLQWKIKIQEKRALVYKGLRVLLQETNVEKFVKLVEGFLIDTYSDDDTKEFALYFENFYVKRVNEWAYCYRKASFINTNMYLESFHKTFKYYYLEGRKNKRLDTCIDALLKLIRDHYFKRARKLCKSKPSKIMEAILLSHRKAMNRVVTKIIQVSDRIWFVTSFTDVNITYEVVKILDEKEACSDSDNCYSTCVPCNICIHTYSCECIDYIIKNNICKHIHFCVQTLQTKMKRDFVVSNNAIEVNKDNIAMLEPYIALVNHSNLNDKLTTVKLKAEAFLGYLSKGTYVDSDFTDETLSSWSRKLNKMLEDIDSKKQCSKQNISPKAIKEPGNKKVMKQVRFYSTKKNRHPLTTLNMSVPTSNEKINIVQGLLRTS</sequence>